<name>A0ABP0U1W3_9BRYO</name>
<comment type="similarity">
    <text evidence="2">Belongs to the ACC deaminase/D-cysteine desulfhydrase family.</text>
</comment>
<proteinExistence type="inferred from homology"/>
<evidence type="ECO:0000256" key="1">
    <source>
        <dbReference type="ARBA" id="ARBA00001933"/>
    </source>
</evidence>
<organism evidence="5 6">
    <name type="scientific">Sphagnum troendelagicum</name>
    <dbReference type="NCBI Taxonomy" id="128251"/>
    <lineage>
        <taxon>Eukaryota</taxon>
        <taxon>Viridiplantae</taxon>
        <taxon>Streptophyta</taxon>
        <taxon>Embryophyta</taxon>
        <taxon>Bryophyta</taxon>
        <taxon>Sphagnophytina</taxon>
        <taxon>Sphagnopsida</taxon>
        <taxon>Sphagnales</taxon>
        <taxon>Sphagnaceae</taxon>
        <taxon>Sphagnum</taxon>
    </lineage>
</organism>
<evidence type="ECO:0000313" key="6">
    <source>
        <dbReference type="Proteomes" id="UP001497512"/>
    </source>
</evidence>
<evidence type="ECO:0000256" key="2">
    <source>
        <dbReference type="ARBA" id="ARBA00008639"/>
    </source>
</evidence>
<keyword evidence="6" id="KW-1185">Reference proteome</keyword>
<evidence type="ECO:0000313" key="5">
    <source>
        <dbReference type="EMBL" id="CAK9210819.1"/>
    </source>
</evidence>
<accession>A0ABP0U1W3</accession>
<dbReference type="Gene3D" id="3.40.50.1100">
    <property type="match status" value="2"/>
</dbReference>
<dbReference type="PANTHER" id="PTHR43780:SF2">
    <property type="entry name" value="1-AMINOCYCLOPROPANE-1-CARBOXYLATE DEAMINASE-RELATED"/>
    <property type="match status" value="1"/>
</dbReference>
<dbReference type="InterPro" id="IPR005966">
    <property type="entry name" value="D-Cys_desShydrase"/>
</dbReference>
<dbReference type="InterPro" id="IPR001926">
    <property type="entry name" value="TrpB-like_PALP"/>
</dbReference>
<keyword evidence="3" id="KW-0663">Pyridoxal phosphate</keyword>
<reference evidence="5" key="1">
    <citation type="submission" date="2024-02" db="EMBL/GenBank/DDBJ databases">
        <authorList>
            <consortium name="ELIXIR-Norway"/>
            <consortium name="Elixir Norway"/>
        </authorList>
    </citation>
    <scope>NUCLEOTIDE SEQUENCE</scope>
</reference>
<dbReference type="InterPro" id="IPR036052">
    <property type="entry name" value="TrpB-like_PALP_sf"/>
</dbReference>
<dbReference type="PANTHER" id="PTHR43780">
    <property type="entry name" value="1-AMINOCYCLOPROPANE-1-CARBOXYLATE DEAMINASE-RELATED"/>
    <property type="match status" value="1"/>
</dbReference>
<dbReference type="Pfam" id="PF00291">
    <property type="entry name" value="PALP"/>
    <property type="match status" value="1"/>
</dbReference>
<evidence type="ECO:0000259" key="4">
    <source>
        <dbReference type="Pfam" id="PF00291"/>
    </source>
</evidence>
<dbReference type="SUPFAM" id="SSF53686">
    <property type="entry name" value="Tryptophan synthase beta subunit-like PLP-dependent enzymes"/>
    <property type="match status" value="1"/>
</dbReference>
<sequence length="484" mass="52629">MAVSFFSTASFHSLLFHISKQSIFSLSDPRLSTISYLCFSQAASCSTSSTTRSSSSSRFRTHTFFSTGVQVQRKHEFSHGAVAAVAMAGGMDVSHYGGEETGGMMGRCSHRPEMLSKVAYIPPSWASHLQLVPSHFFSLGQFPTPIHQWHLPGLPDGTEVYVKRDDLTGMQLSGNKVRKLEFLLADAKEQGADCVITIGGIQSNHCRATAVAARYIGLDSYLILRTNRTEVEDDPGLTGNLLVERMVGAHVSLVSKEEYVKYGSVMLGNLLADKLKSQGRKPYVIPVGGSDSLGTWGYIEFVRELKTQLQEGRTSGVTHFDDIVMACGSGGTTAGLSLAAHLSKLDAQVHAYAVCDSEEYFYDYTQGLIDGLIGGVSSREIVRIVNAKGLGYAMSTSAELNLVKDVAESTGIILDPVYSGKALNGMLKDMAENPTKWEGKKVLFVHTGGLLGMYEKVVQLQPLVGKWERLRIPEFAMQPDDTKG</sequence>
<dbReference type="Proteomes" id="UP001497512">
    <property type="component" value="Chromosome 18"/>
</dbReference>
<dbReference type="NCBIfam" id="TIGR01275">
    <property type="entry name" value="ACC_deam_rel"/>
    <property type="match status" value="1"/>
</dbReference>
<feature type="domain" description="Tryptophan synthase beta chain-like PALP" evidence="4">
    <location>
        <begin position="138"/>
        <end position="448"/>
    </location>
</feature>
<evidence type="ECO:0000256" key="3">
    <source>
        <dbReference type="ARBA" id="ARBA00022898"/>
    </source>
</evidence>
<gene>
    <name evidence="5" type="ORF">CSSPTR1EN2_LOCUS10350</name>
</gene>
<comment type="cofactor">
    <cofactor evidence="1">
        <name>pyridoxal 5'-phosphate</name>
        <dbReference type="ChEBI" id="CHEBI:597326"/>
    </cofactor>
</comment>
<protein>
    <recommendedName>
        <fullName evidence="4">Tryptophan synthase beta chain-like PALP domain-containing protein</fullName>
    </recommendedName>
</protein>
<dbReference type="EMBL" id="OZ019910">
    <property type="protein sequence ID" value="CAK9210819.1"/>
    <property type="molecule type" value="Genomic_DNA"/>
</dbReference>
<dbReference type="InterPro" id="IPR027278">
    <property type="entry name" value="ACCD_DCysDesulf"/>
</dbReference>